<dbReference type="AlphaFoldDB" id="A0A1X7UJF0"/>
<dbReference type="SUPFAM" id="SSF51735">
    <property type="entry name" value="NAD(P)-binding Rossmann-fold domains"/>
    <property type="match status" value="1"/>
</dbReference>
<dbReference type="EnsemblMetazoa" id="Aqu2.1.28100_001">
    <property type="protein sequence ID" value="Aqu2.1.28100_001"/>
    <property type="gene ID" value="Aqu2.1.28100"/>
</dbReference>
<evidence type="ECO:0000259" key="1">
    <source>
        <dbReference type="SMART" id="SM00997"/>
    </source>
</evidence>
<reference evidence="2" key="2">
    <citation type="submission" date="2017-05" db="UniProtKB">
        <authorList>
            <consortium name="EnsemblMetazoa"/>
        </authorList>
    </citation>
    <scope>IDENTIFICATION</scope>
</reference>
<dbReference type="InterPro" id="IPR042172">
    <property type="entry name" value="Adenosylhomocyst_ase-like_sf"/>
</dbReference>
<feature type="domain" description="S-adenosyl-L-homocysteine hydrolase NAD binding" evidence="1">
    <location>
        <begin position="152"/>
        <end position="296"/>
    </location>
</feature>
<dbReference type="InterPro" id="IPR036291">
    <property type="entry name" value="NAD(P)-bd_dom_sf"/>
</dbReference>
<dbReference type="SUPFAM" id="SSF52283">
    <property type="entry name" value="Formate/glycerate dehydrogenase catalytic domain-like"/>
    <property type="match status" value="1"/>
</dbReference>
<dbReference type="Gene3D" id="3.40.50.1480">
    <property type="entry name" value="Adenosylhomocysteinase-like"/>
    <property type="match status" value="1"/>
</dbReference>
<gene>
    <name evidence="2" type="primary">109583023</name>
</gene>
<proteinExistence type="predicted"/>
<dbReference type="KEGG" id="aqu:109583023"/>
<dbReference type="Proteomes" id="UP000007879">
    <property type="component" value="Unassembled WGS sequence"/>
</dbReference>
<protein>
    <recommendedName>
        <fullName evidence="1">S-adenosyl-L-homocysteine hydrolase NAD binding domain-containing protein</fullName>
    </recommendedName>
</protein>
<name>A0A1X7UJF0_AMPQE</name>
<dbReference type="Pfam" id="PF00670">
    <property type="entry name" value="AdoHcyase_NAD"/>
    <property type="match status" value="1"/>
</dbReference>
<dbReference type="InterPro" id="IPR015878">
    <property type="entry name" value="Ado_hCys_hydrolase_NAD-bd"/>
</dbReference>
<accession>A0A1X7UJF0</accession>
<evidence type="ECO:0000313" key="3">
    <source>
        <dbReference type="Proteomes" id="UP000007879"/>
    </source>
</evidence>
<reference evidence="3" key="1">
    <citation type="journal article" date="2010" name="Nature">
        <title>The Amphimedon queenslandica genome and the evolution of animal complexity.</title>
        <authorList>
            <person name="Srivastava M."/>
            <person name="Simakov O."/>
            <person name="Chapman J."/>
            <person name="Fahey B."/>
            <person name="Gauthier M.E."/>
            <person name="Mitros T."/>
            <person name="Richards G.S."/>
            <person name="Conaco C."/>
            <person name="Dacre M."/>
            <person name="Hellsten U."/>
            <person name="Larroux C."/>
            <person name="Putnam N.H."/>
            <person name="Stanke M."/>
            <person name="Adamska M."/>
            <person name="Darling A."/>
            <person name="Degnan S.M."/>
            <person name="Oakley T.H."/>
            <person name="Plachetzki D.C."/>
            <person name="Zhai Y."/>
            <person name="Adamski M."/>
            <person name="Calcino A."/>
            <person name="Cummins S.F."/>
            <person name="Goodstein D.M."/>
            <person name="Harris C."/>
            <person name="Jackson D.J."/>
            <person name="Leys S.P."/>
            <person name="Shu S."/>
            <person name="Woodcroft B.J."/>
            <person name="Vervoort M."/>
            <person name="Kosik K.S."/>
            <person name="Manning G."/>
            <person name="Degnan B.M."/>
            <person name="Rokhsar D.S."/>
        </authorList>
    </citation>
    <scope>NUCLEOTIDE SEQUENCE [LARGE SCALE GENOMIC DNA]</scope>
</reference>
<dbReference type="InParanoid" id="A0A1X7UJF0"/>
<dbReference type="STRING" id="400682.A0A1X7UJF0"/>
<organism evidence="2">
    <name type="scientific">Amphimedon queenslandica</name>
    <name type="common">Sponge</name>
    <dbReference type="NCBI Taxonomy" id="400682"/>
    <lineage>
        <taxon>Eukaryota</taxon>
        <taxon>Metazoa</taxon>
        <taxon>Porifera</taxon>
        <taxon>Demospongiae</taxon>
        <taxon>Heteroscleromorpha</taxon>
        <taxon>Haplosclerida</taxon>
        <taxon>Niphatidae</taxon>
        <taxon>Amphimedon</taxon>
    </lineage>
</organism>
<dbReference type="EnsemblMetazoa" id="XM_019998180.1">
    <property type="protein sequence ID" value="XP_019853739.1"/>
    <property type="gene ID" value="LOC109583023"/>
</dbReference>
<dbReference type="SMART" id="SM00997">
    <property type="entry name" value="AdoHcyase_NAD"/>
    <property type="match status" value="1"/>
</dbReference>
<sequence>MPSLSENILVFIKEKFSPSQYSCLNEQLERFEIQKPFSGCKVLYAAPLSLNTLVAMLPIAFGGADLSVSWPEITTPDEKALSFLQTCGVPCYKKVPDTLSFDIILDCCGDHAAIESTRGYVELTRSGLAQYHNLKGKTCFDVDSNPVKNIETTLGTGDGLVRALKQSGYLELQGKEVLLFGFGKVGRGITRALQLEGLHVSVVELIEKPQKYNQSTINWISSNSKERVLSAVGDADFIVTATGVNGVIQNNYPIQPFLDSKAILINMGAVDEYGSDFPNEAILNNKTPLNFILDEPTSMSFIDPTLALYNECGALLASQSWDEGIQQPPNSIVQSLVDKFCGEHGYSREELMI</sequence>
<dbReference type="Gene3D" id="3.40.50.720">
    <property type="entry name" value="NAD(P)-binding Rossmann-like Domain"/>
    <property type="match status" value="1"/>
</dbReference>
<evidence type="ECO:0000313" key="2">
    <source>
        <dbReference type="EnsemblMetazoa" id="Aqu2.1.28100_001"/>
    </source>
</evidence>
<keyword evidence="3" id="KW-1185">Reference proteome</keyword>